<dbReference type="AlphaFoldDB" id="A0AAN8CTK1"/>
<evidence type="ECO:0000256" key="1">
    <source>
        <dbReference type="SAM" id="MobiDB-lite"/>
    </source>
</evidence>
<gene>
    <name evidence="2" type="ORF">CesoFtcFv8_003989</name>
</gene>
<name>A0AAN8CTK1_9TELE</name>
<dbReference type="Proteomes" id="UP001335648">
    <property type="component" value="Unassembled WGS sequence"/>
</dbReference>
<proteinExistence type="predicted"/>
<organism evidence="2 3">
    <name type="scientific">Champsocephalus esox</name>
    <name type="common">pike icefish</name>
    <dbReference type="NCBI Taxonomy" id="159716"/>
    <lineage>
        <taxon>Eukaryota</taxon>
        <taxon>Metazoa</taxon>
        <taxon>Chordata</taxon>
        <taxon>Craniata</taxon>
        <taxon>Vertebrata</taxon>
        <taxon>Euteleostomi</taxon>
        <taxon>Actinopterygii</taxon>
        <taxon>Neopterygii</taxon>
        <taxon>Teleostei</taxon>
        <taxon>Neoteleostei</taxon>
        <taxon>Acanthomorphata</taxon>
        <taxon>Eupercaria</taxon>
        <taxon>Perciformes</taxon>
        <taxon>Notothenioidei</taxon>
        <taxon>Channichthyidae</taxon>
        <taxon>Champsocephalus</taxon>
    </lineage>
</organism>
<dbReference type="EMBL" id="JAULUE010002048">
    <property type="protein sequence ID" value="KAK5910122.1"/>
    <property type="molecule type" value="Genomic_DNA"/>
</dbReference>
<evidence type="ECO:0000313" key="3">
    <source>
        <dbReference type="Proteomes" id="UP001335648"/>
    </source>
</evidence>
<keyword evidence="3" id="KW-1185">Reference proteome</keyword>
<evidence type="ECO:0000313" key="2">
    <source>
        <dbReference type="EMBL" id="KAK5910122.1"/>
    </source>
</evidence>
<sequence length="85" mass="9583">MAGETTSITAHSDSPQRTQPPPDHPSFEQVQTVSQLCRDYPTYEVRKPPTHVRPHFTTMTDTKHDLHLANETLQGTLQPVPSHAR</sequence>
<protein>
    <submittedName>
        <fullName evidence="2">Uncharacterized protein</fullName>
    </submittedName>
</protein>
<comment type="caution">
    <text evidence="2">The sequence shown here is derived from an EMBL/GenBank/DDBJ whole genome shotgun (WGS) entry which is preliminary data.</text>
</comment>
<reference evidence="2 3" key="1">
    <citation type="journal article" date="2023" name="Mol. Biol. Evol.">
        <title>Genomics of Secondarily Temperate Adaptation in the Only Non-Antarctic Icefish.</title>
        <authorList>
            <person name="Rivera-Colon A.G."/>
            <person name="Rayamajhi N."/>
            <person name="Minhas B.F."/>
            <person name="Madrigal G."/>
            <person name="Bilyk K.T."/>
            <person name="Yoon V."/>
            <person name="Hune M."/>
            <person name="Gregory S."/>
            <person name="Cheng C.H.C."/>
            <person name="Catchen J.M."/>
        </authorList>
    </citation>
    <scope>NUCLEOTIDE SEQUENCE [LARGE SCALE GENOMIC DNA]</scope>
    <source>
        <strain evidence="2">JC2023a</strain>
    </source>
</reference>
<accession>A0AAN8CTK1</accession>
<feature type="region of interest" description="Disordered" evidence="1">
    <location>
        <begin position="1"/>
        <end position="31"/>
    </location>
</feature>
<feature type="compositionally biased region" description="Polar residues" evidence="1">
    <location>
        <begin position="1"/>
        <end position="17"/>
    </location>
</feature>